<accession>A0A4R8M3U8</accession>
<gene>
    <name evidence="1" type="ORF">BX592_101147</name>
</gene>
<dbReference type="SUPFAM" id="SSF52540">
    <property type="entry name" value="P-loop containing nucleoside triphosphate hydrolases"/>
    <property type="match status" value="1"/>
</dbReference>
<name>A0A4R8M3U8_9BURK</name>
<dbReference type="PANTHER" id="PTHR34301:SF8">
    <property type="entry name" value="ATPASE DOMAIN-CONTAINING PROTEIN"/>
    <property type="match status" value="1"/>
</dbReference>
<proteinExistence type="predicted"/>
<dbReference type="AlphaFoldDB" id="A0A4R8M3U8"/>
<protein>
    <recommendedName>
        <fullName evidence="3">AAA domain-containing protein</fullName>
    </recommendedName>
</protein>
<dbReference type="Gene3D" id="3.40.50.300">
    <property type="entry name" value="P-loop containing nucleotide triphosphate hydrolases"/>
    <property type="match status" value="1"/>
</dbReference>
<dbReference type="Proteomes" id="UP000295509">
    <property type="component" value="Unassembled WGS sequence"/>
</dbReference>
<comment type="caution">
    <text evidence="1">The sequence shown here is derived from an EMBL/GenBank/DDBJ whole genome shotgun (WGS) entry which is preliminary data.</text>
</comment>
<evidence type="ECO:0000313" key="1">
    <source>
        <dbReference type="EMBL" id="TDY54691.1"/>
    </source>
</evidence>
<dbReference type="EMBL" id="SORE01000001">
    <property type="protein sequence ID" value="TDY54691.1"/>
    <property type="molecule type" value="Genomic_DNA"/>
</dbReference>
<organism evidence="1 2">
    <name type="scientific">Paraburkholderia rhizosphaerae</name>
    <dbReference type="NCBI Taxonomy" id="480658"/>
    <lineage>
        <taxon>Bacteria</taxon>
        <taxon>Pseudomonadati</taxon>
        <taxon>Pseudomonadota</taxon>
        <taxon>Betaproteobacteria</taxon>
        <taxon>Burkholderiales</taxon>
        <taxon>Burkholderiaceae</taxon>
        <taxon>Paraburkholderia</taxon>
    </lineage>
</organism>
<keyword evidence="2" id="KW-1185">Reference proteome</keyword>
<reference evidence="1 2" key="1">
    <citation type="submission" date="2019-03" db="EMBL/GenBank/DDBJ databases">
        <title>Genomic Encyclopedia of Type Strains, Phase III (KMG-III): the genomes of soil and plant-associated and newly described type strains.</title>
        <authorList>
            <person name="Whitman W."/>
        </authorList>
    </citation>
    <scope>NUCLEOTIDE SEQUENCE [LARGE SCALE GENOMIC DNA]</scope>
    <source>
        <strain evidence="1 2">LMG 29544</strain>
    </source>
</reference>
<dbReference type="InterPro" id="IPR027417">
    <property type="entry name" value="P-loop_NTPase"/>
</dbReference>
<evidence type="ECO:0000313" key="2">
    <source>
        <dbReference type="Proteomes" id="UP000295509"/>
    </source>
</evidence>
<dbReference type="PANTHER" id="PTHR34301">
    <property type="entry name" value="DNA-BINDING PROTEIN-RELATED"/>
    <property type="match status" value="1"/>
</dbReference>
<sequence length="377" mass="41403">MKLTELWHFPRPELAQAYLSALNSGILTSLTIFAPRRTGKTVFLRQDLAPAAQQMGYLVVYADLWQTRQAPGAALVHALQSPQEPDTLATKLKARLMPSVKSLKGKAEIAGTSIEGAIELSDDKKLAAANTALQLDEMLGRLARRKPVLLLVDEAQSLGRSEEGEDVARALRTALTKHKDKLRVVFTGSSRTQLGHVFTDTRAPLYSAANPLQDFPLLDDAFVQFVAARFAAATSRKLNLQKAKAAFARFHCRPEPLLEVAITLMMQPRMSFDAAVALQLDKLAGAEGHETTWDSLSALERLLVREIAGNPAFRPFSRDKLNALKEKLGVGALGATQVQRALARLAGKNIVLKSPREAYEFENENFGIWVRNMAEAP</sequence>
<evidence type="ECO:0008006" key="3">
    <source>
        <dbReference type="Google" id="ProtNLM"/>
    </source>
</evidence>